<organism evidence="1 2">
    <name type="scientific">candidate division WWE3 bacterium</name>
    <dbReference type="NCBI Taxonomy" id="2053526"/>
    <lineage>
        <taxon>Bacteria</taxon>
        <taxon>Katanobacteria</taxon>
    </lineage>
</organism>
<comment type="caution">
    <text evidence="1">The sequence shown here is derived from an EMBL/GenBank/DDBJ whole genome shotgun (WGS) entry which is preliminary data.</text>
</comment>
<dbReference type="Proteomes" id="UP000263336">
    <property type="component" value="Unassembled WGS sequence"/>
</dbReference>
<dbReference type="EMBL" id="DOZN01000009">
    <property type="protein sequence ID" value="HCC42158.1"/>
    <property type="molecule type" value="Genomic_DNA"/>
</dbReference>
<evidence type="ECO:0000313" key="2">
    <source>
        <dbReference type="Proteomes" id="UP000263336"/>
    </source>
</evidence>
<evidence type="ECO:0000313" key="1">
    <source>
        <dbReference type="EMBL" id="HCC42158.1"/>
    </source>
</evidence>
<accession>A0A3D0ZR40</accession>
<reference evidence="1 2" key="1">
    <citation type="journal article" date="2018" name="Nat. Biotechnol.">
        <title>A standardized bacterial taxonomy based on genome phylogeny substantially revises the tree of life.</title>
        <authorList>
            <person name="Parks D.H."/>
            <person name="Chuvochina M."/>
            <person name="Waite D.W."/>
            <person name="Rinke C."/>
            <person name="Skarshewski A."/>
            <person name="Chaumeil P.A."/>
            <person name="Hugenholtz P."/>
        </authorList>
    </citation>
    <scope>NUCLEOTIDE SEQUENCE [LARGE SCALE GENOMIC DNA]</scope>
    <source>
        <strain evidence="1">UBA11701</strain>
    </source>
</reference>
<dbReference type="AlphaFoldDB" id="A0A3D0ZR40"/>
<proteinExistence type="predicted"/>
<sequence>MAVDDVFDGADFRVKVTSLRHEIPLEERECFAFFATELAKLRKHIESAKANDLILAHGFFPLVRATHERLLRTAYKKSGKVTQQKMRELVAYLKSTGFTGFEI</sequence>
<protein>
    <submittedName>
        <fullName evidence="1">Uncharacterized protein</fullName>
    </submittedName>
</protein>
<gene>
    <name evidence="1" type="ORF">DEP93_01670</name>
</gene>
<name>A0A3D0ZR40_UNCKA</name>